<feature type="region of interest" description="Disordered" evidence="1">
    <location>
        <begin position="1"/>
        <end position="21"/>
    </location>
</feature>
<name>A0AAV4GP67_9GAST</name>
<evidence type="ECO:0000256" key="1">
    <source>
        <dbReference type="SAM" id="MobiDB-lite"/>
    </source>
</evidence>
<gene>
    <name evidence="2" type="ORF">ElyMa_004209800</name>
</gene>
<reference evidence="2 3" key="1">
    <citation type="journal article" date="2021" name="Elife">
        <title>Chloroplast acquisition without the gene transfer in kleptoplastic sea slugs, Plakobranchus ocellatus.</title>
        <authorList>
            <person name="Maeda T."/>
            <person name="Takahashi S."/>
            <person name="Yoshida T."/>
            <person name="Shimamura S."/>
            <person name="Takaki Y."/>
            <person name="Nagai Y."/>
            <person name="Toyoda A."/>
            <person name="Suzuki Y."/>
            <person name="Arimoto A."/>
            <person name="Ishii H."/>
            <person name="Satoh N."/>
            <person name="Nishiyama T."/>
            <person name="Hasebe M."/>
            <person name="Maruyama T."/>
            <person name="Minagawa J."/>
            <person name="Obokata J."/>
            <person name="Shigenobu S."/>
        </authorList>
    </citation>
    <scope>NUCLEOTIDE SEQUENCE [LARGE SCALE GENOMIC DNA]</scope>
</reference>
<proteinExistence type="predicted"/>
<keyword evidence="3" id="KW-1185">Reference proteome</keyword>
<protein>
    <submittedName>
        <fullName evidence="2">Uncharacterized protein</fullName>
    </submittedName>
</protein>
<dbReference type="Proteomes" id="UP000762676">
    <property type="component" value="Unassembled WGS sequence"/>
</dbReference>
<comment type="caution">
    <text evidence="2">The sequence shown here is derived from an EMBL/GenBank/DDBJ whole genome shotgun (WGS) entry which is preliminary data.</text>
</comment>
<accession>A0AAV4GP67</accession>
<evidence type="ECO:0000313" key="2">
    <source>
        <dbReference type="EMBL" id="GFR86905.1"/>
    </source>
</evidence>
<dbReference type="EMBL" id="BMAT01008518">
    <property type="protein sequence ID" value="GFR86905.1"/>
    <property type="molecule type" value="Genomic_DNA"/>
</dbReference>
<dbReference type="AlphaFoldDB" id="A0AAV4GP67"/>
<organism evidence="2 3">
    <name type="scientific">Elysia marginata</name>
    <dbReference type="NCBI Taxonomy" id="1093978"/>
    <lineage>
        <taxon>Eukaryota</taxon>
        <taxon>Metazoa</taxon>
        <taxon>Spiralia</taxon>
        <taxon>Lophotrochozoa</taxon>
        <taxon>Mollusca</taxon>
        <taxon>Gastropoda</taxon>
        <taxon>Heterobranchia</taxon>
        <taxon>Euthyneura</taxon>
        <taxon>Panpulmonata</taxon>
        <taxon>Sacoglossa</taxon>
        <taxon>Placobranchoidea</taxon>
        <taxon>Plakobranchidae</taxon>
        <taxon>Elysia</taxon>
    </lineage>
</organism>
<evidence type="ECO:0000313" key="3">
    <source>
        <dbReference type="Proteomes" id="UP000762676"/>
    </source>
</evidence>
<feature type="compositionally biased region" description="Basic and acidic residues" evidence="1">
    <location>
        <begin position="11"/>
        <end position="21"/>
    </location>
</feature>
<sequence length="110" mass="12217">MPLSGSISVTVRDESDQSHGTKEFHLCHARTSFVLLARVSSSKSRSTFRFYVNRARASHVLGNFATVKFRTSAVKARKNLLLYSQREASPMPAQVGVLSKEIEQSMCLSP</sequence>